<dbReference type="AlphaFoldDB" id="A0A3P7MHS3"/>
<evidence type="ECO:0000313" key="1">
    <source>
        <dbReference type="EMBL" id="VDN21978.1"/>
    </source>
</evidence>
<name>A0A3P7MHS3_DIBLA</name>
<reference evidence="1 2" key="1">
    <citation type="submission" date="2018-11" db="EMBL/GenBank/DDBJ databases">
        <authorList>
            <consortium name="Pathogen Informatics"/>
        </authorList>
    </citation>
    <scope>NUCLEOTIDE SEQUENCE [LARGE SCALE GENOMIC DNA]</scope>
</reference>
<proteinExistence type="predicted"/>
<accession>A0A3P7MHS3</accession>
<dbReference type="OrthoDB" id="6244776at2759"/>
<feature type="non-terminal residue" evidence="1">
    <location>
        <position position="76"/>
    </location>
</feature>
<dbReference type="Proteomes" id="UP000281553">
    <property type="component" value="Unassembled WGS sequence"/>
</dbReference>
<dbReference type="EMBL" id="UYRU01072216">
    <property type="protein sequence ID" value="VDN21978.1"/>
    <property type="molecule type" value="Genomic_DNA"/>
</dbReference>
<protein>
    <submittedName>
        <fullName evidence="1">Uncharacterized protein</fullName>
    </submittedName>
</protein>
<evidence type="ECO:0000313" key="2">
    <source>
        <dbReference type="Proteomes" id="UP000281553"/>
    </source>
</evidence>
<gene>
    <name evidence="1" type="ORF">DILT_LOCUS13947</name>
</gene>
<organism evidence="1 2">
    <name type="scientific">Dibothriocephalus latus</name>
    <name type="common">Fish tapeworm</name>
    <name type="synonym">Diphyllobothrium latum</name>
    <dbReference type="NCBI Taxonomy" id="60516"/>
    <lineage>
        <taxon>Eukaryota</taxon>
        <taxon>Metazoa</taxon>
        <taxon>Spiralia</taxon>
        <taxon>Lophotrochozoa</taxon>
        <taxon>Platyhelminthes</taxon>
        <taxon>Cestoda</taxon>
        <taxon>Eucestoda</taxon>
        <taxon>Diphyllobothriidea</taxon>
        <taxon>Diphyllobothriidae</taxon>
        <taxon>Dibothriocephalus</taxon>
    </lineage>
</organism>
<sequence length="76" mass="8414">MGVTVHHNFSGLLDLPLLQESSNNIKTVFEKEAAQLIEQKLKQGLLPANFELLLNTLKREKARGVRTAANGREADS</sequence>
<keyword evidence="2" id="KW-1185">Reference proteome</keyword>